<evidence type="ECO:0000256" key="1">
    <source>
        <dbReference type="SAM" id="MobiDB-lite"/>
    </source>
</evidence>
<proteinExistence type="predicted"/>
<feature type="region of interest" description="Disordered" evidence="1">
    <location>
        <begin position="45"/>
        <end position="94"/>
    </location>
</feature>
<sequence length="129" mass="14391">MNQPTSSCYHSFPEEIGLINPGSSAEDFFDRETCHTLEDIDIPDADYWQDDVDMAPPANGTIPPSPDHNDPPSSDHDNPPPPFDNSIEGQHGQLPSAARFVKTYQGCMETFPGGVMFISWFRNDQYAEQ</sequence>
<dbReference type="InParanoid" id="A0A0C3D8T8"/>
<accession>A0A0C3D8T8</accession>
<dbReference type="EMBL" id="KN822105">
    <property type="protein sequence ID" value="KIM57130.1"/>
    <property type="molecule type" value="Genomic_DNA"/>
</dbReference>
<feature type="compositionally biased region" description="Basic and acidic residues" evidence="1">
    <location>
        <begin position="67"/>
        <end position="78"/>
    </location>
</feature>
<dbReference type="AlphaFoldDB" id="A0A0C3D8T8"/>
<protein>
    <submittedName>
        <fullName evidence="2">Uncharacterized protein</fullName>
    </submittedName>
</protein>
<evidence type="ECO:0000313" key="3">
    <source>
        <dbReference type="Proteomes" id="UP000053989"/>
    </source>
</evidence>
<evidence type="ECO:0000313" key="2">
    <source>
        <dbReference type="EMBL" id="KIM57130.1"/>
    </source>
</evidence>
<name>A0A0C3D8T8_9AGAM</name>
<organism evidence="2 3">
    <name type="scientific">Scleroderma citrinum Foug A</name>
    <dbReference type="NCBI Taxonomy" id="1036808"/>
    <lineage>
        <taxon>Eukaryota</taxon>
        <taxon>Fungi</taxon>
        <taxon>Dikarya</taxon>
        <taxon>Basidiomycota</taxon>
        <taxon>Agaricomycotina</taxon>
        <taxon>Agaricomycetes</taxon>
        <taxon>Agaricomycetidae</taxon>
        <taxon>Boletales</taxon>
        <taxon>Sclerodermatineae</taxon>
        <taxon>Sclerodermataceae</taxon>
        <taxon>Scleroderma</taxon>
    </lineage>
</organism>
<gene>
    <name evidence="2" type="ORF">SCLCIDRAFT_29078</name>
</gene>
<dbReference type="Proteomes" id="UP000053989">
    <property type="component" value="Unassembled WGS sequence"/>
</dbReference>
<keyword evidence="3" id="KW-1185">Reference proteome</keyword>
<reference evidence="2 3" key="1">
    <citation type="submission" date="2014-04" db="EMBL/GenBank/DDBJ databases">
        <authorList>
            <consortium name="DOE Joint Genome Institute"/>
            <person name="Kuo A."/>
            <person name="Kohler A."/>
            <person name="Nagy L.G."/>
            <person name="Floudas D."/>
            <person name="Copeland A."/>
            <person name="Barry K.W."/>
            <person name="Cichocki N."/>
            <person name="Veneault-Fourrey C."/>
            <person name="LaButti K."/>
            <person name="Lindquist E.A."/>
            <person name="Lipzen A."/>
            <person name="Lundell T."/>
            <person name="Morin E."/>
            <person name="Murat C."/>
            <person name="Sun H."/>
            <person name="Tunlid A."/>
            <person name="Henrissat B."/>
            <person name="Grigoriev I.V."/>
            <person name="Hibbett D.S."/>
            <person name="Martin F."/>
            <person name="Nordberg H.P."/>
            <person name="Cantor M.N."/>
            <person name="Hua S.X."/>
        </authorList>
    </citation>
    <scope>NUCLEOTIDE SEQUENCE [LARGE SCALE GENOMIC DNA]</scope>
    <source>
        <strain evidence="2 3">Foug A</strain>
    </source>
</reference>
<reference evidence="3" key="2">
    <citation type="submission" date="2015-01" db="EMBL/GenBank/DDBJ databases">
        <title>Evolutionary Origins and Diversification of the Mycorrhizal Mutualists.</title>
        <authorList>
            <consortium name="DOE Joint Genome Institute"/>
            <consortium name="Mycorrhizal Genomics Consortium"/>
            <person name="Kohler A."/>
            <person name="Kuo A."/>
            <person name="Nagy L.G."/>
            <person name="Floudas D."/>
            <person name="Copeland A."/>
            <person name="Barry K.W."/>
            <person name="Cichocki N."/>
            <person name="Veneault-Fourrey C."/>
            <person name="LaButti K."/>
            <person name="Lindquist E.A."/>
            <person name="Lipzen A."/>
            <person name="Lundell T."/>
            <person name="Morin E."/>
            <person name="Murat C."/>
            <person name="Riley R."/>
            <person name="Ohm R."/>
            <person name="Sun H."/>
            <person name="Tunlid A."/>
            <person name="Henrissat B."/>
            <person name="Grigoriev I.V."/>
            <person name="Hibbett D.S."/>
            <person name="Martin F."/>
        </authorList>
    </citation>
    <scope>NUCLEOTIDE SEQUENCE [LARGE SCALE GENOMIC DNA]</scope>
    <source>
        <strain evidence="3">Foug A</strain>
    </source>
</reference>
<dbReference type="HOGENOM" id="CLU_1950077_0_0_1"/>